<organism evidence="2">
    <name type="scientific">Ignisphaera aggregans</name>
    <dbReference type="NCBI Taxonomy" id="334771"/>
    <lineage>
        <taxon>Archaea</taxon>
        <taxon>Thermoproteota</taxon>
        <taxon>Thermoprotei</taxon>
        <taxon>Desulfurococcales</taxon>
        <taxon>Desulfurococcaceae</taxon>
        <taxon>Ignisphaera</taxon>
    </lineage>
</organism>
<dbReference type="InterPro" id="IPR006342">
    <property type="entry name" value="FkbM_mtfrase"/>
</dbReference>
<dbReference type="InterPro" id="IPR029063">
    <property type="entry name" value="SAM-dependent_MTases_sf"/>
</dbReference>
<evidence type="ECO:0000313" key="2">
    <source>
        <dbReference type="EMBL" id="HEM66477.1"/>
    </source>
</evidence>
<sequence>MTKAKYFIDVGAASDAYYTIRACKLNPSIKIIAIEPLLIEYKYMLRNIALNSCTHNVIPLNIALSSTEGTITVSGQEIPCTTIDTLVQKLRLPCIDVVKIDVEGAEPK</sequence>
<dbReference type="SUPFAM" id="SSF53335">
    <property type="entry name" value="S-adenosyl-L-methionine-dependent methyltransferases"/>
    <property type="match status" value="1"/>
</dbReference>
<dbReference type="Gene3D" id="3.40.50.150">
    <property type="entry name" value="Vaccinia Virus protein VP39"/>
    <property type="match status" value="1"/>
</dbReference>
<reference evidence="2" key="1">
    <citation type="journal article" date="2020" name="mSystems">
        <title>Genome- and Community-Level Interaction Insights into Carbon Utilization and Element Cycling Functions of Hydrothermarchaeota in Hydrothermal Sediment.</title>
        <authorList>
            <person name="Zhou Z."/>
            <person name="Liu Y."/>
            <person name="Xu W."/>
            <person name="Pan J."/>
            <person name="Luo Z.H."/>
            <person name="Li M."/>
        </authorList>
    </citation>
    <scope>NUCLEOTIDE SEQUENCE [LARGE SCALE GENOMIC DNA]</scope>
    <source>
        <strain evidence="2">SpSt-125</strain>
    </source>
</reference>
<dbReference type="PANTHER" id="PTHR34203">
    <property type="entry name" value="METHYLTRANSFERASE, FKBM FAMILY PROTEIN"/>
    <property type="match status" value="1"/>
</dbReference>
<proteinExistence type="predicted"/>
<dbReference type="Pfam" id="PF05050">
    <property type="entry name" value="Methyltransf_21"/>
    <property type="match status" value="1"/>
</dbReference>
<dbReference type="InterPro" id="IPR052514">
    <property type="entry name" value="SAM-dependent_MTase"/>
</dbReference>
<dbReference type="EMBL" id="DSEU01000016">
    <property type="protein sequence ID" value="HEM66477.1"/>
    <property type="molecule type" value="Genomic_DNA"/>
</dbReference>
<comment type="caution">
    <text evidence="2">The sequence shown here is derived from an EMBL/GenBank/DDBJ whole genome shotgun (WGS) entry which is preliminary data.</text>
</comment>
<accession>A0A7J2U2F0</accession>
<name>A0A7J2U2F0_9CREN</name>
<gene>
    <name evidence="2" type="ORF">ENO26_02745</name>
</gene>
<feature type="domain" description="Methyltransferase FkbM" evidence="1">
    <location>
        <begin position="9"/>
        <end position="106"/>
    </location>
</feature>
<dbReference type="PANTHER" id="PTHR34203:SF15">
    <property type="entry name" value="SLL1173 PROTEIN"/>
    <property type="match status" value="1"/>
</dbReference>
<dbReference type="AlphaFoldDB" id="A0A7J2U2F0"/>
<evidence type="ECO:0000259" key="1">
    <source>
        <dbReference type="Pfam" id="PF05050"/>
    </source>
</evidence>
<protein>
    <recommendedName>
        <fullName evidence="1">Methyltransferase FkbM domain-containing protein</fullName>
    </recommendedName>
</protein>